<accession>A0A7X1U4B7</accession>
<feature type="region of interest" description="Disordered" evidence="1">
    <location>
        <begin position="1"/>
        <end position="21"/>
    </location>
</feature>
<gene>
    <name evidence="2" type="ORF">GDH07_10300</name>
</gene>
<protein>
    <submittedName>
        <fullName evidence="2">Uncharacterized protein</fullName>
    </submittedName>
</protein>
<proteinExistence type="predicted"/>
<dbReference type="Proteomes" id="UP000486534">
    <property type="component" value="Unassembled WGS sequence"/>
</dbReference>
<evidence type="ECO:0000313" key="2">
    <source>
        <dbReference type="EMBL" id="MQA53701.1"/>
    </source>
</evidence>
<dbReference type="AlphaFoldDB" id="A0A7X1U4B7"/>
<organism evidence="2 3">
    <name type="scientific">Pseudomonas piscis</name>
    <dbReference type="NCBI Taxonomy" id="2614538"/>
    <lineage>
        <taxon>Bacteria</taxon>
        <taxon>Pseudomonadati</taxon>
        <taxon>Pseudomonadota</taxon>
        <taxon>Gammaproteobacteria</taxon>
        <taxon>Pseudomonadales</taxon>
        <taxon>Pseudomonadaceae</taxon>
        <taxon>Pseudomonas</taxon>
    </lineage>
</organism>
<name>A0A7X1U4B7_9PSED</name>
<evidence type="ECO:0000313" key="3">
    <source>
        <dbReference type="Proteomes" id="UP000486534"/>
    </source>
</evidence>
<comment type="caution">
    <text evidence="2">The sequence shown here is derived from an EMBL/GenBank/DDBJ whole genome shotgun (WGS) entry which is preliminary data.</text>
</comment>
<sequence>MKAEKTGAAKHSADYRDRKKAEADRLGIEKMHFDMPAGIRKQLAAEMQAHGYSQVQELWQDLALSWIAQSPDERARRLQKPGAQAFRVSPRLARQFEIQSVAELRRDPGDEIVSPEM</sequence>
<evidence type="ECO:0000256" key="1">
    <source>
        <dbReference type="SAM" id="MobiDB-lite"/>
    </source>
</evidence>
<dbReference type="EMBL" id="WHUV01000002">
    <property type="protein sequence ID" value="MQA53701.1"/>
    <property type="molecule type" value="Genomic_DNA"/>
</dbReference>
<reference evidence="2 3" key="1">
    <citation type="submission" date="2019-10" db="EMBL/GenBank/DDBJ databases">
        <title>Pseudomonas dajingensis sp. nov., isolated from the profound head ulcers of farmed Murray cod (Maccullochella peelii peelii).</title>
        <authorList>
            <person name="Liu Y."/>
        </authorList>
    </citation>
    <scope>NUCLEOTIDE SEQUENCE [LARGE SCALE GENOMIC DNA]</scope>
    <source>
        <strain evidence="2 3">MC042</strain>
    </source>
</reference>
<dbReference type="RefSeq" id="WP_246195938.1">
    <property type="nucleotide sequence ID" value="NZ_WHUV01000002.1"/>
</dbReference>